<dbReference type="EMBL" id="MN738791">
    <property type="protein sequence ID" value="QHT37226.1"/>
    <property type="molecule type" value="Genomic_DNA"/>
</dbReference>
<dbReference type="FunFam" id="2.40.40.20:FF:000019">
    <property type="entry name" value="DNA-directed RNA polymerase II subunit RPB1"/>
    <property type="match status" value="1"/>
</dbReference>
<keyword evidence="6" id="KW-0548">Nucleotidyltransferase</keyword>
<evidence type="ECO:0000256" key="9">
    <source>
        <dbReference type="ARBA" id="ARBA00022842"/>
    </source>
</evidence>
<dbReference type="FunFam" id="1.10.274.100:FF:000001">
    <property type="entry name" value="DNA-directed RNA polymerase subunit"/>
    <property type="match status" value="1"/>
</dbReference>
<dbReference type="Pfam" id="PF05000">
    <property type="entry name" value="RNA_pol_Rpb1_4"/>
    <property type="match status" value="1"/>
</dbReference>
<comment type="similarity">
    <text evidence="1">Belongs to the RNA polymerase beta' chain family.</text>
</comment>
<dbReference type="InterPro" id="IPR042102">
    <property type="entry name" value="RNA_pol_Rpb1_3_sf"/>
</dbReference>
<evidence type="ECO:0000256" key="6">
    <source>
        <dbReference type="ARBA" id="ARBA00022695"/>
    </source>
</evidence>
<evidence type="ECO:0000256" key="1">
    <source>
        <dbReference type="ARBA" id="ARBA00006460"/>
    </source>
</evidence>
<dbReference type="FunFam" id="1.10.150.390:FF:000001">
    <property type="entry name" value="DNA-directed RNA polymerase subunit"/>
    <property type="match status" value="1"/>
</dbReference>
<dbReference type="PANTHER" id="PTHR19376:SF37">
    <property type="entry name" value="DNA-DIRECTED RNA POLYMERASE II SUBUNIT RPB1"/>
    <property type="match status" value="1"/>
</dbReference>
<dbReference type="Pfam" id="PF04998">
    <property type="entry name" value="RNA_pol_Rpb1_5"/>
    <property type="match status" value="1"/>
</dbReference>
<dbReference type="GO" id="GO:0003899">
    <property type="term" value="F:DNA-directed RNA polymerase activity"/>
    <property type="evidence" value="ECO:0007669"/>
    <property type="project" value="UniProtKB-EC"/>
</dbReference>
<evidence type="ECO:0000256" key="7">
    <source>
        <dbReference type="ARBA" id="ARBA00022723"/>
    </source>
</evidence>
<evidence type="ECO:0000256" key="8">
    <source>
        <dbReference type="ARBA" id="ARBA00022833"/>
    </source>
</evidence>
<evidence type="ECO:0000256" key="3">
    <source>
        <dbReference type="ARBA" id="ARBA00016625"/>
    </source>
</evidence>
<dbReference type="InterPro" id="IPR006592">
    <property type="entry name" value="RNA_pol_N"/>
</dbReference>
<evidence type="ECO:0000256" key="2">
    <source>
        <dbReference type="ARBA" id="ARBA00012418"/>
    </source>
</evidence>
<dbReference type="GO" id="GO:0006351">
    <property type="term" value="P:DNA-templated transcription"/>
    <property type="evidence" value="ECO:0007669"/>
    <property type="project" value="InterPro"/>
</dbReference>
<dbReference type="Gene3D" id="3.30.1490.180">
    <property type="entry name" value="RNA polymerase ii"/>
    <property type="match status" value="1"/>
</dbReference>
<evidence type="ECO:0000256" key="10">
    <source>
        <dbReference type="ARBA" id="ARBA00023125"/>
    </source>
</evidence>
<dbReference type="PANTHER" id="PTHR19376">
    <property type="entry name" value="DNA-DIRECTED RNA POLYMERASE"/>
    <property type="match status" value="1"/>
</dbReference>
<name>A0A6C0F607_9ZZZZ</name>
<dbReference type="Gene3D" id="6.10.250.2940">
    <property type="match status" value="1"/>
</dbReference>
<dbReference type="InterPro" id="IPR044893">
    <property type="entry name" value="RNA_pol_Rpb1_clamp_domain"/>
</dbReference>
<dbReference type="SUPFAM" id="SSF64484">
    <property type="entry name" value="beta and beta-prime subunits of DNA dependent RNA-polymerase"/>
    <property type="match status" value="1"/>
</dbReference>
<keyword evidence="4" id="KW-0240">DNA-directed RNA polymerase</keyword>
<dbReference type="InterPro" id="IPR000722">
    <property type="entry name" value="RNA_pol_asu"/>
</dbReference>
<keyword evidence="11" id="KW-0804">Transcription</keyword>
<reference evidence="14" key="1">
    <citation type="journal article" date="2020" name="Nature">
        <title>Giant virus diversity and host interactions through global metagenomics.</title>
        <authorList>
            <person name="Schulz F."/>
            <person name="Roux S."/>
            <person name="Paez-Espino D."/>
            <person name="Jungbluth S."/>
            <person name="Walsh D.A."/>
            <person name="Denef V.J."/>
            <person name="McMahon K.D."/>
            <person name="Konstantinidis K.T."/>
            <person name="Eloe-Fadrosh E.A."/>
            <person name="Kyrpides N.C."/>
            <person name="Woyke T."/>
        </authorList>
    </citation>
    <scope>NUCLEOTIDE SEQUENCE</scope>
    <source>
        <strain evidence="14">GVMAG-S-ERX555967-131</strain>
    </source>
</reference>
<dbReference type="InterPro" id="IPR007080">
    <property type="entry name" value="RNA_pol_Rpb1_1"/>
</dbReference>
<dbReference type="InterPro" id="IPR038120">
    <property type="entry name" value="Rpb1_funnel_sf"/>
</dbReference>
<dbReference type="InterPro" id="IPR007081">
    <property type="entry name" value="RNA_pol_Rpb1_5"/>
</dbReference>
<dbReference type="Pfam" id="PF04983">
    <property type="entry name" value="RNA_pol_Rpb1_3"/>
    <property type="match status" value="1"/>
</dbReference>
<keyword evidence="8" id="KW-0862">Zinc</keyword>
<evidence type="ECO:0000256" key="11">
    <source>
        <dbReference type="ARBA" id="ARBA00023163"/>
    </source>
</evidence>
<accession>A0A6C0F607</accession>
<organism evidence="14">
    <name type="scientific">viral metagenome</name>
    <dbReference type="NCBI Taxonomy" id="1070528"/>
    <lineage>
        <taxon>unclassified sequences</taxon>
        <taxon>metagenomes</taxon>
        <taxon>organismal metagenomes</taxon>
    </lineage>
</organism>
<protein>
    <recommendedName>
        <fullName evidence="3">DNA-directed RNA polymerase II subunit RPB1</fullName>
        <ecNumber evidence="2">2.7.7.6</ecNumber>
    </recommendedName>
    <alternativeName>
        <fullName evidence="12">DNA-directed RNA polymerase II subunit rpb1</fullName>
    </alternativeName>
</protein>
<dbReference type="GO" id="GO:0003677">
    <property type="term" value="F:DNA binding"/>
    <property type="evidence" value="ECO:0007669"/>
    <property type="project" value="UniProtKB-KW"/>
</dbReference>
<dbReference type="Pfam" id="PF04997">
    <property type="entry name" value="RNA_pol_Rpb1_1"/>
    <property type="match status" value="1"/>
</dbReference>
<evidence type="ECO:0000259" key="13">
    <source>
        <dbReference type="SMART" id="SM00663"/>
    </source>
</evidence>
<dbReference type="Gene3D" id="6.20.50.80">
    <property type="match status" value="1"/>
</dbReference>
<dbReference type="Gene3D" id="1.10.150.390">
    <property type="match status" value="1"/>
</dbReference>
<dbReference type="EC" id="2.7.7.6" evidence="2"/>
<dbReference type="InterPro" id="IPR007083">
    <property type="entry name" value="RNA_pol_Rpb1_4"/>
</dbReference>
<dbReference type="Gene3D" id="1.10.274.100">
    <property type="entry name" value="RNA polymerase Rpb1, domain 3"/>
    <property type="match status" value="1"/>
</dbReference>
<evidence type="ECO:0000313" key="14">
    <source>
        <dbReference type="EMBL" id="QHT37226.1"/>
    </source>
</evidence>
<dbReference type="GO" id="GO:0046872">
    <property type="term" value="F:metal ion binding"/>
    <property type="evidence" value="ECO:0007669"/>
    <property type="project" value="UniProtKB-KW"/>
</dbReference>
<proteinExistence type="inferred from homology"/>
<dbReference type="NCBIfam" id="NF006336">
    <property type="entry name" value="PRK08566.1"/>
    <property type="match status" value="1"/>
</dbReference>
<keyword evidence="5" id="KW-0808">Transferase</keyword>
<evidence type="ECO:0000256" key="12">
    <source>
        <dbReference type="ARBA" id="ARBA00073930"/>
    </source>
</evidence>
<dbReference type="Pfam" id="PF00623">
    <property type="entry name" value="RNA_pol_Rpb1_2"/>
    <property type="match status" value="1"/>
</dbReference>
<keyword evidence="7" id="KW-0479">Metal-binding</keyword>
<dbReference type="CDD" id="cd02733">
    <property type="entry name" value="RNAP_II_RPB1_N"/>
    <property type="match status" value="1"/>
</dbReference>
<dbReference type="FunFam" id="4.10.860.120:FF:000003">
    <property type="entry name" value="DNA-directed RNA polymerase subunit"/>
    <property type="match status" value="1"/>
</dbReference>
<dbReference type="GO" id="GO:0005665">
    <property type="term" value="C:RNA polymerase II, core complex"/>
    <property type="evidence" value="ECO:0007669"/>
    <property type="project" value="TreeGrafter"/>
</dbReference>
<keyword evidence="10" id="KW-0238">DNA-binding</keyword>
<keyword evidence="9" id="KW-0460">Magnesium</keyword>
<dbReference type="InterPro" id="IPR007066">
    <property type="entry name" value="RNA_pol_Rpb1_3"/>
</dbReference>
<dbReference type="SMART" id="SM00663">
    <property type="entry name" value="RPOLA_N"/>
    <property type="match status" value="1"/>
</dbReference>
<dbReference type="InterPro" id="IPR045867">
    <property type="entry name" value="DNA-dir_RpoC_beta_prime"/>
</dbReference>
<dbReference type="Gene3D" id="2.40.40.20">
    <property type="match status" value="1"/>
</dbReference>
<dbReference type="Gene3D" id="1.10.132.30">
    <property type="match status" value="1"/>
</dbReference>
<sequence>MSDDIHHIEFGVLSASEIRALSVVEVTCHDILEKGLPKHNGLADLRLGTIDRQFRCHTCKCSAVECPGHYGHIELHTPVYHINFIKTVGKILQTICVKCSKCKYVGNNNPNEKGSKLFKSISDNAKTKLKCPFCDEVQPKIIVDKHEIFLESAQERKNLSAGECLQILNNMTDETIKSIGFSINNKPVNMIFEVLLVPPPHVRPSVNMDSALRSQDDLTHKLSEIVKTNNILKKTDKTTSSYQSLCELLQYHITTYIDNNVTGIAPATQRTGRPIKSITQRLKSKEGRIRGNLMGKRVNFSARTVITAEPDIDLDELGVPWEIATTLTYPDIVTKYNIKILQNYVNNGPTPIFGVTGANFIIHNGITKDLRFVKNVRVEIGDTVVRHLKDGDVVIFNRQPSLHKMSMMGHKIKIMKHSTFRMNVCATTPYNADFDGDEMNLHAPQSYTTRTEIKEIMMVSNNIVSPQSNKPVIGIIQDALLASFKMTHKNVLIREDVVFDMIMKMNKNIKKKPIPAILKPHRMYTGKQVFEMLVPDNFYFERKGAIGKDEKSYYDDDGKVIIKNGIFLCGTLCKKSLGTSEGGIIHLLWLEYSKEIAKDFISNLQYIANYWLVRHGFSIGAMDIFPDETTEQLVRSVLQDSKLKVEQIIKICNAKQFDVTKYESKINQTLNNAMSQAGLIVKNNLPDCNNINATVTGGSKGSMFNIAQIMGCVGQQNVSGKRINFGYINRVLPHFEKHDNGPEAKGFVENSYKNGLKPHEFFYHAMGGREGIIDTAIKTSETGYIQRRLIKAMEDLKISYDGSLRNAMGDIIQFIYGGDALNPTYVRNIKINYIKPFSENFNEKYNNIHNIDEVNKIATLMDKLQYTRNIKLPFNITRMLQMYSKNDSDNLVSFDYASIQIQKLIDDINQFYYYFHDTASFYLEIYIRTELCTKTICKLLTVLQFDTIINRLLKLFRQSLVEHGEMVGTIAAQSIGEPCTQLTLNTFHAAGISAKNVTLGVPRFKELINVAKVLKSPSMTLQLKPENMTQSQCENLSCDIEQLLLSDFIINCSICDISSINDDYFEIPNDIEHKYFQYGIKYICNKQKLSDSKITFLDITVKLMMEYEALHCIGIENECALLIAVYNDEDITLETIKMLNSKLRTEQIKGIYGITKVYINPEFTTLETDGTCLEKLLSSNDFDICNSFSNDITEVKIHFGIEAARSILLSEIQKVIEFDGTYVNKKHFLTLVDVMTYKGGLMSITRHGINKSENGPLMKCSFEETVDVLADAATYSEFDMIKGVTESITLGKIAKIGSGNIDIMYDYEQFSNKQNNSIPNTISEIYTPLDVNSDEDYLSSYFSDDEFVESFF</sequence>
<feature type="domain" description="RNA polymerase N-terminal" evidence="13">
    <location>
        <begin position="188"/>
        <end position="487"/>
    </location>
</feature>
<evidence type="ECO:0000256" key="5">
    <source>
        <dbReference type="ARBA" id="ARBA00022679"/>
    </source>
</evidence>
<dbReference type="Gene3D" id="4.10.860.120">
    <property type="entry name" value="RNA polymerase II, clamp domain"/>
    <property type="match status" value="1"/>
</dbReference>
<evidence type="ECO:0000256" key="4">
    <source>
        <dbReference type="ARBA" id="ARBA00022478"/>
    </source>
</evidence>